<keyword evidence="2" id="KW-0964">Secreted</keyword>
<evidence type="ECO:0000256" key="5">
    <source>
        <dbReference type="ARBA" id="ARBA00023180"/>
    </source>
</evidence>
<dbReference type="Proteomes" id="UP001529510">
    <property type="component" value="Unassembled WGS sequence"/>
</dbReference>
<keyword evidence="9" id="KW-1185">Reference proteome</keyword>
<dbReference type="PANTHER" id="PTHR46987">
    <property type="entry name" value="NEUROHYPOPHYSIAL HORMONES, N-TERMINAL DOMAIN CONTAINING PROTEIN"/>
    <property type="match status" value="1"/>
</dbReference>
<dbReference type="InterPro" id="IPR051514">
    <property type="entry name" value="R-spondin"/>
</dbReference>
<proteinExistence type="predicted"/>
<protein>
    <recommendedName>
        <fullName evidence="7">R-spondin Fu-CRD domain-containing protein</fullName>
    </recommendedName>
</protein>
<reference evidence="8 9" key="1">
    <citation type="submission" date="2024-05" db="EMBL/GenBank/DDBJ databases">
        <title>Genome sequencing and assembly of Indian major carp, Cirrhinus mrigala (Hamilton, 1822).</title>
        <authorList>
            <person name="Mohindra V."/>
            <person name="Chowdhury L.M."/>
            <person name="Lal K."/>
            <person name="Jena J.K."/>
        </authorList>
    </citation>
    <scope>NUCLEOTIDE SEQUENCE [LARGE SCALE GENOMIC DNA]</scope>
    <source>
        <strain evidence="8">CM1030</strain>
        <tissue evidence="8">Blood</tissue>
    </source>
</reference>
<dbReference type="GO" id="GO:0005576">
    <property type="term" value="C:extracellular region"/>
    <property type="evidence" value="ECO:0007669"/>
    <property type="project" value="UniProtKB-SubCell"/>
</dbReference>
<keyword evidence="6" id="KW-0812">Transmembrane</keyword>
<name>A0ABD0PCH2_CIRMR</name>
<comment type="caution">
    <text evidence="8">The sequence shown here is derived from an EMBL/GenBank/DDBJ whole genome shotgun (WGS) entry which is preliminary data.</text>
</comment>
<dbReference type="InterPro" id="IPR043601">
    <property type="entry name" value="Rspo_Fu-CRD_dom"/>
</dbReference>
<feature type="transmembrane region" description="Helical" evidence="6">
    <location>
        <begin position="37"/>
        <end position="54"/>
    </location>
</feature>
<dbReference type="Gene3D" id="2.10.220.10">
    <property type="entry name" value="Hormone Receptor, Insulin-like Growth Factor Receptor 1, Chain A, domain 2"/>
    <property type="match status" value="1"/>
</dbReference>
<evidence type="ECO:0000313" key="9">
    <source>
        <dbReference type="Proteomes" id="UP001529510"/>
    </source>
</evidence>
<dbReference type="AlphaFoldDB" id="A0ABD0PCH2"/>
<comment type="subcellular location">
    <subcellularLocation>
        <location evidence="1">Secreted</location>
    </subcellularLocation>
</comment>
<keyword evidence="6" id="KW-0472">Membrane</keyword>
<evidence type="ECO:0000259" key="7">
    <source>
        <dbReference type="Pfam" id="PF15913"/>
    </source>
</evidence>
<keyword evidence="4" id="KW-1015">Disulfide bond</keyword>
<evidence type="ECO:0000313" key="8">
    <source>
        <dbReference type="EMBL" id="KAL0171720.1"/>
    </source>
</evidence>
<accession>A0ABD0PCH2</accession>
<keyword evidence="6" id="KW-1133">Transmembrane helix</keyword>
<dbReference type="PANTHER" id="PTHR46987:SF5">
    <property type="entry name" value="R-SPONDIN-1"/>
    <property type="match status" value="1"/>
</dbReference>
<evidence type="ECO:0000256" key="1">
    <source>
        <dbReference type="ARBA" id="ARBA00004613"/>
    </source>
</evidence>
<dbReference type="SUPFAM" id="SSF57184">
    <property type="entry name" value="Growth factor receptor domain"/>
    <property type="match status" value="1"/>
</dbReference>
<feature type="non-terminal residue" evidence="8">
    <location>
        <position position="1"/>
    </location>
</feature>
<sequence length="69" mass="7845">STEVPPSCSNGCEHCSEYNGCLKCRPRLFILLERNDIRQIGICLAACPVGYYGIRNRDMNKCTRESLIY</sequence>
<dbReference type="Pfam" id="PF15913">
    <property type="entry name" value="Furin-like_2"/>
    <property type="match status" value="1"/>
</dbReference>
<gene>
    <name evidence="8" type="ORF">M9458_032031</name>
</gene>
<evidence type="ECO:0000256" key="3">
    <source>
        <dbReference type="ARBA" id="ARBA00022729"/>
    </source>
</evidence>
<dbReference type="SMART" id="SM00261">
    <property type="entry name" value="FU"/>
    <property type="match status" value="1"/>
</dbReference>
<dbReference type="EMBL" id="JAMKFB020000016">
    <property type="protein sequence ID" value="KAL0171720.1"/>
    <property type="molecule type" value="Genomic_DNA"/>
</dbReference>
<dbReference type="InterPro" id="IPR006212">
    <property type="entry name" value="Furin_repeat"/>
</dbReference>
<organism evidence="8 9">
    <name type="scientific">Cirrhinus mrigala</name>
    <name type="common">Mrigala</name>
    <dbReference type="NCBI Taxonomy" id="683832"/>
    <lineage>
        <taxon>Eukaryota</taxon>
        <taxon>Metazoa</taxon>
        <taxon>Chordata</taxon>
        <taxon>Craniata</taxon>
        <taxon>Vertebrata</taxon>
        <taxon>Euteleostomi</taxon>
        <taxon>Actinopterygii</taxon>
        <taxon>Neopterygii</taxon>
        <taxon>Teleostei</taxon>
        <taxon>Ostariophysi</taxon>
        <taxon>Cypriniformes</taxon>
        <taxon>Cyprinidae</taxon>
        <taxon>Labeoninae</taxon>
        <taxon>Labeonini</taxon>
        <taxon>Cirrhinus</taxon>
    </lineage>
</organism>
<dbReference type="InterPro" id="IPR009030">
    <property type="entry name" value="Growth_fac_rcpt_cys_sf"/>
</dbReference>
<keyword evidence="3" id="KW-0732">Signal</keyword>
<evidence type="ECO:0000256" key="4">
    <source>
        <dbReference type="ARBA" id="ARBA00023157"/>
    </source>
</evidence>
<evidence type="ECO:0000256" key="2">
    <source>
        <dbReference type="ARBA" id="ARBA00022525"/>
    </source>
</evidence>
<evidence type="ECO:0000256" key="6">
    <source>
        <dbReference type="SAM" id="Phobius"/>
    </source>
</evidence>
<keyword evidence="5" id="KW-0325">Glycoprotein</keyword>
<feature type="domain" description="R-spondin Fu-CRD" evidence="7">
    <location>
        <begin position="10"/>
        <end position="64"/>
    </location>
</feature>